<proteinExistence type="predicted"/>
<evidence type="ECO:0000313" key="2">
    <source>
        <dbReference type="EMBL" id="MBX8645030.1"/>
    </source>
</evidence>
<feature type="region of interest" description="Disordered" evidence="1">
    <location>
        <begin position="128"/>
        <end position="234"/>
    </location>
</feature>
<reference evidence="2" key="1">
    <citation type="submission" date="2021-05" db="EMBL/GenBank/DDBJ databases">
        <title>Genomic insights into ecological role and evolution of a novel Thermoplasmata order Candidatus Sysuiplasmatales.</title>
        <authorList>
            <person name="Yuan Y."/>
        </authorList>
    </citation>
    <scope>NUCLEOTIDE SEQUENCE</scope>
    <source>
        <strain evidence="2">TUT19-bin139</strain>
    </source>
</reference>
<evidence type="ECO:0000313" key="3">
    <source>
        <dbReference type="Proteomes" id="UP000750197"/>
    </source>
</evidence>
<feature type="non-terminal residue" evidence="2">
    <location>
        <position position="1"/>
    </location>
</feature>
<accession>A0A8J7YR96</accession>
<dbReference type="EMBL" id="JAHEAC010000149">
    <property type="protein sequence ID" value="MBX8645030.1"/>
    <property type="molecule type" value="Genomic_DNA"/>
</dbReference>
<feature type="compositionally biased region" description="Acidic residues" evidence="1">
    <location>
        <begin position="392"/>
        <end position="416"/>
    </location>
</feature>
<name>A0A8J7YR96_9ARCH</name>
<feature type="compositionally biased region" description="Basic residues" evidence="1">
    <location>
        <begin position="195"/>
        <end position="220"/>
    </location>
</feature>
<dbReference type="AlphaFoldDB" id="A0A8J7YR96"/>
<gene>
    <name evidence="2" type="ORF">KIY12_10000</name>
</gene>
<evidence type="ECO:0000256" key="1">
    <source>
        <dbReference type="SAM" id="MobiDB-lite"/>
    </source>
</evidence>
<dbReference type="Proteomes" id="UP000750197">
    <property type="component" value="Unassembled WGS sequence"/>
</dbReference>
<feature type="region of interest" description="Disordered" evidence="1">
    <location>
        <begin position="378"/>
        <end position="491"/>
    </location>
</feature>
<organism evidence="2 3">
    <name type="scientific">Candidatus Sysuiplasma superficiale</name>
    <dbReference type="NCBI Taxonomy" id="2823368"/>
    <lineage>
        <taxon>Archaea</taxon>
        <taxon>Methanobacteriati</taxon>
        <taxon>Thermoplasmatota</taxon>
        <taxon>Thermoplasmata</taxon>
        <taxon>Candidatus Sysuiplasmatales</taxon>
        <taxon>Candidatus Sysuiplasmataceae</taxon>
        <taxon>Candidatus Sysuiplasma</taxon>
    </lineage>
</organism>
<comment type="caution">
    <text evidence="2">The sequence shown here is derived from an EMBL/GenBank/DDBJ whole genome shotgun (WGS) entry which is preliminary data.</text>
</comment>
<sequence>NQSLVELAAVDDGRKGKRPRDATRRIYGYVGKHPRTHQTGCGLICPRQQKSREKNLDLLEGGAARYRGDPLLPYYTCLEIEKPAFGLKASLSYHEGNEEEEGETEEDRLLEAGSDLSDTRNLIANTVPIPVPVDSVSSKGMDTVPDDSGDAHQNRKGCRPQQAEEGSPSLSRSRKRSERGGDGMQGPGRGEDSRHKRKRRPRQKENRPHKKTTRMARQRARAQPPDGYSEQSTEELLRTWNERHFSTERHDKDGDAEGTNVSVVEYEGNPRLRKLSHELNDDILLETLNKAQQLDIRTEFRRGKSFQCLFLPRKGRWEQWLKENPQFGKVRTANRARQLYKELGPYPRFQYLVGVSVTTLRKNAPHIAHYLGTHREAAEKWKTHPRAMETTGGEDEANEMQEEDEEENNDDNEEAVQELTANGAAKQPDACRKAAEPQPSPSPLQSKEQNCEHPDISGSFQEENPADSLPYDSAFYSPDEDEQDLLESQLNDPPFWDLMEWEANNMLVDGSPLSG</sequence>
<protein>
    <submittedName>
        <fullName evidence="2">Uncharacterized protein</fullName>
    </submittedName>
</protein>